<accession>A0ACB8BC48</accession>
<sequence length="1142" mass="125610">MAHAKDKYYWAQLRAALTAGQWSSSPSKAPNGTLLSWSELLRKFNKHCKGFTEVAEVASQTQALSLLLGANVKDEDQYGNELDDALILTGDCTLPEERIEEARGGYEGLMKLETKNLDSLHLALAYYAYALGQPSDCLSHLEKVPKLLDAQSHIPSSSTTRSDGSALQLPGSTTETSTSWTGSFVTVDSSASIADIKDGRAWAMAESIRSICLQGMCHEKLFPSNPEKALQVYASGIPLLNILEFEIPKTLTPPLSPSSFANYRELWRWAESLMFRAITLVSRTRPLHDDMGLIWTLFTHYHACSAHWPSTFRTAHRSIIAVLHLRALILRFRSEPSTAPSASSPQPEKPPQWLSTARSVINEYRTILDTSTRFPKAGDRNTKVEDFVDLCVAVWESSGAMADRARWVLDILWWATRLTFNSYRIFRHMSRLLYLSGDRELAKRTLRLYVQVVSKAKEAGMDDDVDTDRHWVETLVEGSRMLCRLAITRTTSEGVEEACEAGELLVKAKTRLDPDDKQLVARVALAEGIWNIATAFAEQDPYTRPARLSQALAQFIASVGTYPTPSAHHHLALALALPGPSQNIEDAISSARSAVEGEPNEIRHWHLLGLLLTASGQWAKAKGVLEVGADIGDSVSGGEEASENEKETEKNTPTPTNGVHARDFEAEKVYANGHAGPPAMQNGHGHLPVANGLRGMLLDSHASVVPPAATLLKPLPDHPVSSPQEAFGYALQLRMTQMVLTEHTEGAEGAGAKWVDVFGWIAERKGSVLEQQLRSSMDTSTRSANTQTPSVTQRHSSPEPNGELKTRTVDTTMPHGSLGLTITAPPQEIPEQVPPITVTPATPADPSRQFPLSEKRSSSIDRDSSAGKKVQQMLKNRVHKGQEKISTISKKIGHGVVRNGSLSLRRSTSAPDFHAVLQNHNYQASSIHSRRRLRSLIRHNHNAAPIDSPPAPPPPTLPPVQEATKPKMRATTEDRLLSDLWAMSAATFRRLGKIEQAKGAIQEAEVKDQDNPSVWVQLGLYYNALNHDRQAIEAFQKALFVSPDNVSASVHLCRVYLSQAASCQKSETSTHVDLDKVDLVAGMLSYVTRGVGWDVPEAWYFLAKAHGLQGRKDREREDLTAALALSEQRSVRDIGSALGWCL</sequence>
<dbReference type="Proteomes" id="UP000790709">
    <property type="component" value="Unassembled WGS sequence"/>
</dbReference>
<name>A0ACB8BC48_9AGAM</name>
<proteinExistence type="predicted"/>
<evidence type="ECO:0000313" key="2">
    <source>
        <dbReference type="Proteomes" id="UP000790709"/>
    </source>
</evidence>
<keyword evidence="2" id="KW-1185">Reference proteome</keyword>
<dbReference type="EMBL" id="MU266485">
    <property type="protein sequence ID" value="KAH7922423.1"/>
    <property type="molecule type" value="Genomic_DNA"/>
</dbReference>
<evidence type="ECO:0000313" key="1">
    <source>
        <dbReference type="EMBL" id="KAH7922423.1"/>
    </source>
</evidence>
<organism evidence="1 2">
    <name type="scientific">Leucogyrophana mollusca</name>
    <dbReference type="NCBI Taxonomy" id="85980"/>
    <lineage>
        <taxon>Eukaryota</taxon>
        <taxon>Fungi</taxon>
        <taxon>Dikarya</taxon>
        <taxon>Basidiomycota</taxon>
        <taxon>Agaricomycotina</taxon>
        <taxon>Agaricomycetes</taxon>
        <taxon>Agaricomycetidae</taxon>
        <taxon>Boletales</taxon>
        <taxon>Boletales incertae sedis</taxon>
        <taxon>Leucogyrophana</taxon>
    </lineage>
</organism>
<comment type="caution">
    <text evidence="1">The sequence shown here is derived from an EMBL/GenBank/DDBJ whole genome shotgun (WGS) entry which is preliminary data.</text>
</comment>
<gene>
    <name evidence="1" type="ORF">BV22DRAFT_1197440</name>
</gene>
<reference evidence="1" key="1">
    <citation type="journal article" date="2021" name="New Phytol.">
        <title>Evolutionary innovations through gain and loss of genes in the ectomycorrhizal Boletales.</title>
        <authorList>
            <person name="Wu G."/>
            <person name="Miyauchi S."/>
            <person name="Morin E."/>
            <person name="Kuo A."/>
            <person name="Drula E."/>
            <person name="Varga T."/>
            <person name="Kohler A."/>
            <person name="Feng B."/>
            <person name="Cao Y."/>
            <person name="Lipzen A."/>
            <person name="Daum C."/>
            <person name="Hundley H."/>
            <person name="Pangilinan J."/>
            <person name="Johnson J."/>
            <person name="Barry K."/>
            <person name="LaButti K."/>
            <person name="Ng V."/>
            <person name="Ahrendt S."/>
            <person name="Min B."/>
            <person name="Choi I.G."/>
            <person name="Park H."/>
            <person name="Plett J.M."/>
            <person name="Magnuson J."/>
            <person name="Spatafora J.W."/>
            <person name="Nagy L.G."/>
            <person name="Henrissat B."/>
            <person name="Grigoriev I.V."/>
            <person name="Yang Z.L."/>
            <person name="Xu J."/>
            <person name="Martin F.M."/>
        </authorList>
    </citation>
    <scope>NUCLEOTIDE SEQUENCE</scope>
    <source>
        <strain evidence="1">KUC20120723A-06</strain>
    </source>
</reference>
<protein>
    <submittedName>
        <fullName evidence="1">Uncharacterized protein</fullName>
    </submittedName>
</protein>